<dbReference type="SUPFAM" id="SSF56281">
    <property type="entry name" value="Metallo-hydrolase/oxidoreductase"/>
    <property type="match status" value="1"/>
</dbReference>
<dbReference type="Gene3D" id="3.60.15.10">
    <property type="entry name" value="Ribonuclease Z/Hydroxyacylglutathione hydrolase-like"/>
    <property type="match status" value="1"/>
</dbReference>
<name>B9XN48_PEDPL</name>
<dbReference type="EMBL" id="ABOX02000038">
    <property type="protein sequence ID" value="EEF58710.1"/>
    <property type="molecule type" value="Genomic_DNA"/>
</dbReference>
<evidence type="ECO:0000259" key="1">
    <source>
        <dbReference type="Pfam" id="PF12706"/>
    </source>
</evidence>
<dbReference type="GO" id="GO:0005737">
    <property type="term" value="C:cytoplasm"/>
    <property type="evidence" value="ECO:0007669"/>
    <property type="project" value="TreeGrafter"/>
</dbReference>
<dbReference type="InterPro" id="IPR036866">
    <property type="entry name" value="RibonucZ/Hydroxyglut_hydro"/>
</dbReference>
<dbReference type="OrthoDB" id="9805728at2"/>
<gene>
    <name evidence="2" type="ORF">Cflav_PD1806</name>
</gene>
<organism evidence="2 3">
    <name type="scientific">Pedosphaera parvula (strain Ellin514)</name>
    <dbReference type="NCBI Taxonomy" id="320771"/>
    <lineage>
        <taxon>Bacteria</taxon>
        <taxon>Pseudomonadati</taxon>
        <taxon>Verrucomicrobiota</taxon>
        <taxon>Pedosphaerae</taxon>
        <taxon>Pedosphaerales</taxon>
        <taxon>Pedosphaeraceae</taxon>
        <taxon>Pedosphaera</taxon>
    </lineage>
</organism>
<dbReference type="PANTHER" id="PTHR15032">
    <property type="entry name" value="N-ACYL-PHOSPHATIDYLETHANOLAMINE-HYDROLYZING PHOSPHOLIPASE D"/>
    <property type="match status" value="1"/>
</dbReference>
<dbReference type="InterPro" id="IPR001279">
    <property type="entry name" value="Metallo-B-lactamas"/>
</dbReference>
<dbReference type="Proteomes" id="UP000003688">
    <property type="component" value="Unassembled WGS sequence"/>
</dbReference>
<proteinExistence type="predicted"/>
<dbReference type="PANTHER" id="PTHR15032:SF4">
    <property type="entry name" value="N-ACYL-PHOSPHATIDYLETHANOLAMINE-HYDROLYZING PHOSPHOLIPASE D"/>
    <property type="match status" value="1"/>
</dbReference>
<protein>
    <recommendedName>
        <fullName evidence="1">Metallo-beta-lactamase domain-containing protein</fullName>
    </recommendedName>
</protein>
<dbReference type="Pfam" id="PF12706">
    <property type="entry name" value="Lactamase_B_2"/>
    <property type="match status" value="1"/>
</dbReference>
<comment type="caution">
    <text evidence="2">The sequence shown here is derived from an EMBL/GenBank/DDBJ whole genome shotgun (WGS) entry which is preliminary data.</text>
</comment>
<dbReference type="RefSeq" id="WP_007417237.1">
    <property type="nucleotide sequence ID" value="NZ_ABOX02000038.1"/>
</dbReference>
<sequence>MNSDHFDGKKFFNPRVSGDKTLGDLFRWMTSGQRKKWPLHIENTFQPRLPASLAPDESALTFINHSTFLIQFSGLNILTDPIFSERASPVRWAGPKRVRAPGINFLALPQIHLVLVSHNHYDHMDVLTLRKLAKTFNPMFITPLGNGRILKRNGIHNFIELDWWQSHHFGSAARIISTPTQHFSSRTAFDRNRALWSGFAIQNHNMTVHFAGDSGYERHFKEIAERLGKIDVALLPIGAYEPRWFMQSVHMNPDEAVQAHLDLGARQSIGMHFGTFQLTDEGIDEPLVALRSALKSKAVDAEKFRTLDFGETILLSPAS</sequence>
<dbReference type="GO" id="GO:0008270">
    <property type="term" value="F:zinc ion binding"/>
    <property type="evidence" value="ECO:0007669"/>
    <property type="project" value="InterPro"/>
</dbReference>
<reference evidence="2 3" key="1">
    <citation type="journal article" date="2011" name="J. Bacteriol.">
        <title>Genome sequence of 'Pedosphaera parvula' Ellin514, an aerobic Verrucomicrobial isolate from pasture soil.</title>
        <authorList>
            <person name="Kant R."/>
            <person name="van Passel M.W."/>
            <person name="Sangwan P."/>
            <person name="Palva A."/>
            <person name="Lucas S."/>
            <person name="Copeland A."/>
            <person name="Lapidus A."/>
            <person name="Glavina Del Rio T."/>
            <person name="Dalin E."/>
            <person name="Tice H."/>
            <person name="Bruce D."/>
            <person name="Goodwin L."/>
            <person name="Pitluck S."/>
            <person name="Chertkov O."/>
            <person name="Larimer F.W."/>
            <person name="Land M.L."/>
            <person name="Hauser L."/>
            <person name="Brettin T.S."/>
            <person name="Detter J.C."/>
            <person name="Han S."/>
            <person name="de Vos W.M."/>
            <person name="Janssen P.H."/>
            <person name="Smidt H."/>
        </authorList>
    </citation>
    <scope>NUCLEOTIDE SEQUENCE [LARGE SCALE GENOMIC DNA]</scope>
    <source>
        <strain evidence="2 3">Ellin514</strain>
    </source>
</reference>
<evidence type="ECO:0000313" key="2">
    <source>
        <dbReference type="EMBL" id="EEF58710.1"/>
    </source>
</evidence>
<dbReference type="STRING" id="320771.Cflav_PD1806"/>
<evidence type="ECO:0000313" key="3">
    <source>
        <dbReference type="Proteomes" id="UP000003688"/>
    </source>
</evidence>
<accession>B9XN48</accession>
<dbReference type="GO" id="GO:0070290">
    <property type="term" value="F:N-acylphosphatidylethanolamine-specific phospholipase D activity"/>
    <property type="evidence" value="ECO:0007669"/>
    <property type="project" value="InterPro"/>
</dbReference>
<keyword evidence="3" id="KW-1185">Reference proteome</keyword>
<dbReference type="InterPro" id="IPR024884">
    <property type="entry name" value="NAPE-PLD"/>
</dbReference>
<feature type="domain" description="Metallo-beta-lactamase" evidence="1">
    <location>
        <begin position="76"/>
        <end position="273"/>
    </location>
</feature>
<dbReference type="AlphaFoldDB" id="B9XN48"/>
<dbReference type="PIRSF" id="PIRSF038896">
    <property type="entry name" value="NAPE-PLD"/>
    <property type="match status" value="1"/>
</dbReference>